<evidence type="ECO:0000313" key="6">
    <source>
        <dbReference type="Proteomes" id="UP001501083"/>
    </source>
</evidence>
<dbReference type="InterPro" id="IPR024535">
    <property type="entry name" value="RHGA/B-epi-like_pectate_lyase"/>
</dbReference>
<comment type="caution">
    <text evidence="5">The sequence shown here is derived from an EMBL/GenBank/DDBJ whole genome shotgun (WGS) entry which is preliminary data.</text>
</comment>
<evidence type="ECO:0000313" key="5">
    <source>
        <dbReference type="EMBL" id="GAA5075192.1"/>
    </source>
</evidence>
<dbReference type="PANTHER" id="PTHR31375">
    <property type="match status" value="1"/>
</dbReference>
<dbReference type="InterPro" id="IPR039448">
    <property type="entry name" value="Beta_helix"/>
</dbReference>
<evidence type="ECO:0000256" key="1">
    <source>
        <dbReference type="ARBA" id="ARBA00004613"/>
    </source>
</evidence>
<dbReference type="InterPro" id="IPR012334">
    <property type="entry name" value="Pectin_lyas_fold"/>
</dbReference>
<evidence type="ECO:0008006" key="7">
    <source>
        <dbReference type="Google" id="ProtNLM"/>
    </source>
</evidence>
<reference evidence="6" key="1">
    <citation type="journal article" date="2019" name="Int. J. Syst. Evol. Microbiol.">
        <title>The Global Catalogue of Microorganisms (GCM) 10K type strain sequencing project: providing services to taxonomists for standard genome sequencing and annotation.</title>
        <authorList>
            <consortium name="The Broad Institute Genomics Platform"/>
            <consortium name="The Broad Institute Genome Sequencing Center for Infectious Disease"/>
            <person name="Wu L."/>
            <person name="Ma J."/>
        </authorList>
    </citation>
    <scope>NUCLEOTIDE SEQUENCE [LARGE SCALE GENOMIC DNA]</scope>
    <source>
        <strain evidence="6">JCM 19212</strain>
    </source>
</reference>
<dbReference type="RefSeq" id="WP_158985859.1">
    <property type="nucleotide sequence ID" value="NZ_BAABKY010000002.1"/>
</dbReference>
<protein>
    <recommendedName>
        <fullName evidence="7">Right handed beta helix domain-containing protein</fullName>
    </recommendedName>
</protein>
<dbReference type="Pfam" id="PF13229">
    <property type="entry name" value="Beta_helix"/>
    <property type="match status" value="1"/>
</dbReference>
<feature type="domain" description="Rhamnogalacturonase A/B/Epimerase-like pectate lyase" evidence="3">
    <location>
        <begin position="63"/>
        <end position="110"/>
    </location>
</feature>
<dbReference type="InterPro" id="IPR006626">
    <property type="entry name" value="PbH1"/>
</dbReference>
<accession>A0ABP9LFG9</accession>
<organism evidence="5 6">
    <name type="scientific">Lysobacter panacisoli</name>
    <dbReference type="NCBI Taxonomy" id="1255263"/>
    <lineage>
        <taxon>Bacteria</taxon>
        <taxon>Pseudomonadati</taxon>
        <taxon>Pseudomonadota</taxon>
        <taxon>Gammaproteobacteria</taxon>
        <taxon>Lysobacterales</taxon>
        <taxon>Lysobacteraceae</taxon>
        <taxon>Lysobacter</taxon>
    </lineage>
</organism>
<dbReference type="EMBL" id="BAABKY010000002">
    <property type="protein sequence ID" value="GAA5075192.1"/>
    <property type="molecule type" value="Genomic_DNA"/>
</dbReference>
<evidence type="ECO:0000256" key="2">
    <source>
        <dbReference type="ARBA" id="ARBA00022525"/>
    </source>
</evidence>
<dbReference type="SUPFAM" id="SSF51126">
    <property type="entry name" value="Pectin lyase-like"/>
    <property type="match status" value="1"/>
</dbReference>
<evidence type="ECO:0000259" key="4">
    <source>
        <dbReference type="Pfam" id="PF13229"/>
    </source>
</evidence>
<proteinExistence type="predicted"/>
<evidence type="ECO:0000259" key="3">
    <source>
        <dbReference type="Pfam" id="PF12708"/>
    </source>
</evidence>
<name>A0ABP9LFG9_9GAMM</name>
<dbReference type="SMART" id="SM00710">
    <property type="entry name" value="PbH1"/>
    <property type="match status" value="7"/>
</dbReference>
<dbReference type="InterPro" id="IPR011050">
    <property type="entry name" value="Pectin_lyase_fold/virulence"/>
</dbReference>
<dbReference type="Gene3D" id="2.160.20.10">
    <property type="entry name" value="Single-stranded right-handed beta-helix, Pectin lyase-like"/>
    <property type="match status" value="1"/>
</dbReference>
<feature type="domain" description="Right handed beta helix" evidence="4">
    <location>
        <begin position="255"/>
        <end position="397"/>
    </location>
</feature>
<keyword evidence="2" id="KW-0964">Secreted</keyword>
<dbReference type="Proteomes" id="UP001501083">
    <property type="component" value="Unassembled WGS sequence"/>
</dbReference>
<gene>
    <name evidence="5" type="ORF">GCM10025759_18480</name>
</gene>
<sequence length="401" mass="42424">MNDTRATASATAPERREFIRKSLLLSIPPVLGFAGIGKVFAATGATTASTYTPAARARGTASVSVRSYGALGNGSNDDTAAFQAAIDALPSSGGTVTVPAGDYVLDPTVNVRLRSKMHLQLASGARLRAKRNNAERAYVLMVYKVSDVEISGGQIIGDRDTHLGTTGEWGHGIMIRGSSRVTVRDIHLSNCWGDGLSIGGAMVTGAPTIPCNDVIITNIVSTNNRRQGLTIGCATNVKVYDSEFSDTNGIAPQCGIDIEPDSGDSRTTETVHIENCLIRNNKGNGILAYKRVKGVTVKGCTIEYNGGYGILTVTPTGGYIAQNRFQHNYLYGVMFSAATKSYQASGNVFRNNHTRMHGVNTAQNPLVTMTGLVGGNNGNGAHIQKTADSTDIRVTSNQYAK</sequence>
<dbReference type="Pfam" id="PF12708">
    <property type="entry name" value="Pect-lyase_RHGA_epim"/>
    <property type="match status" value="1"/>
</dbReference>
<comment type="subcellular location">
    <subcellularLocation>
        <location evidence="1">Secreted</location>
    </subcellularLocation>
</comment>
<keyword evidence="6" id="KW-1185">Reference proteome</keyword>